<dbReference type="GO" id="GO:0071949">
    <property type="term" value="F:FAD binding"/>
    <property type="evidence" value="ECO:0007669"/>
    <property type="project" value="InterPro"/>
</dbReference>
<dbReference type="GO" id="GO:0008445">
    <property type="term" value="F:D-aspartate oxidase activity"/>
    <property type="evidence" value="ECO:0007669"/>
    <property type="project" value="UniProtKB-EC"/>
</dbReference>
<dbReference type="Gene3D" id="3.30.9.10">
    <property type="entry name" value="D-Amino Acid Oxidase, subunit A, domain 2"/>
    <property type="match status" value="1"/>
</dbReference>
<comment type="caution">
    <text evidence="7">The sequence shown here is derived from an EMBL/GenBank/DDBJ whole genome shotgun (WGS) entry which is preliminary data.</text>
</comment>
<sequence>MASKVLVVGSGVIGLRTALELLRKNVRVCLISPKTPTNVSTTSMGAGGLWMPFHCDDTRVDGWALSTLDELTTQHASSDRNVEVVPKVSFKRQLMEPPTWSKSSFLQFQQLDVDSLYKYASQNNMRLPRREQLKCRVHACVAVSSSNLFQDNERNRDRGQALGCDGVVNCTGLGSRALCLDEALVGARGVLLHYDRYNPSLGDNCVGGTYLVGDEEECVRESEREMLLRNAQTLGIDTANNDPVGEWVGFRPYRSSVRLEIDNDLTQSGMRVVHNYGFGGSGWTVMLAQLKKQLLS</sequence>
<dbReference type="InterPro" id="IPR023209">
    <property type="entry name" value="DAO"/>
</dbReference>
<dbReference type="GO" id="GO:0005737">
    <property type="term" value="C:cytoplasm"/>
    <property type="evidence" value="ECO:0007669"/>
    <property type="project" value="TreeGrafter"/>
</dbReference>
<dbReference type="AlphaFoldDB" id="A0AAD9DGH6"/>
<proteinExistence type="inferred from homology"/>
<evidence type="ECO:0000256" key="4">
    <source>
        <dbReference type="ARBA" id="ARBA00022827"/>
    </source>
</evidence>
<accession>A0AAD9DGH6</accession>
<dbReference type="PANTHER" id="PTHR11530">
    <property type="entry name" value="D-AMINO ACID OXIDASE"/>
    <property type="match status" value="1"/>
</dbReference>
<evidence type="ECO:0000256" key="2">
    <source>
        <dbReference type="ARBA" id="ARBA00006730"/>
    </source>
</evidence>
<keyword evidence="3" id="KW-0285">Flavoprotein</keyword>
<evidence type="ECO:0000259" key="6">
    <source>
        <dbReference type="Pfam" id="PF01266"/>
    </source>
</evidence>
<feature type="domain" description="FAD dependent oxidoreductase" evidence="6">
    <location>
        <begin position="4"/>
        <end position="71"/>
    </location>
</feature>
<evidence type="ECO:0000256" key="5">
    <source>
        <dbReference type="ARBA" id="ARBA00023002"/>
    </source>
</evidence>
<keyword evidence="5 7" id="KW-0560">Oxidoreductase</keyword>
<name>A0AAD9DGH6_9STRA</name>
<dbReference type="GO" id="GO:0019478">
    <property type="term" value="P:D-amino acid catabolic process"/>
    <property type="evidence" value="ECO:0007669"/>
    <property type="project" value="TreeGrafter"/>
</dbReference>
<dbReference type="Gene3D" id="3.40.50.720">
    <property type="entry name" value="NAD(P)-binding Rossmann-like Domain"/>
    <property type="match status" value="1"/>
</dbReference>
<evidence type="ECO:0000313" key="8">
    <source>
        <dbReference type="Proteomes" id="UP001224775"/>
    </source>
</evidence>
<dbReference type="InterPro" id="IPR006076">
    <property type="entry name" value="FAD-dep_OxRdtase"/>
</dbReference>
<dbReference type="SUPFAM" id="SSF51971">
    <property type="entry name" value="Nucleotide-binding domain"/>
    <property type="match status" value="1"/>
</dbReference>
<dbReference type="Pfam" id="PF01266">
    <property type="entry name" value="DAO"/>
    <property type="match status" value="1"/>
</dbReference>
<evidence type="ECO:0000313" key="7">
    <source>
        <dbReference type="EMBL" id="KAK1745199.1"/>
    </source>
</evidence>
<dbReference type="EC" id="1.4.3.1" evidence="7"/>
<dbReference type="Proteomes" id="UP001224775">
    <property type="component" value="Unassembled WGS sequence"/>
</dbReference>
<reference evidence="7" key="1">
    <citation type="submission" date="2023-06" db="EMBL/GenBank/DDBJ databases">
        <title>Survivors Of The Sea: Transcriptome response of Skeletonema marinoi to long-term dormancy.</title>
        <authorList>
            <person name="Pinder M.I.M."/>
            <person name="Kourtchenko O."/>
            <person name="Robertson E.K."/>
            <person name="Larsson T."/>
            <person name="Maumus F."/>
            <person name="Osuna-Cruz C.M."/>
            <person name="Vancaester E."/>
            <person name="Stenow R."/>
            <person name="Vandepoele K."/>
            <person name="Ploug H."/>
            <person name="Bruchert V."/>
            <person name="Godhe A."/>
            <person name="Topel M."/>
        </authorList>
    </citation>
    <scope>NUCLEOTIDE SEQUENCE</scope>
    <source>
        <strain evidence="7">R05AC</strain>
    </source>
</reference>
<evidence type="ECO:0000256" key="3">
    <source>
        <dbReference type="ARBA" id="ARBA00022630"/>
    </source>
</evidence>
<evidence type="ECO:0000256" key="1">
    <source>
        <dbReference type="ARBA" id="ARBA00001974"/>
    </source>
</evidence>
<dbReference type="PANTHER" id="PTHR11530:SF11">
    <property type="entry name" value="D-ASPARTATE OXIDASE"/>
    <property type="match status" value="1"/>
</dbReference>
<protein>
    <submittedName>
        <fullName evidence="7">D-aspartate oxidase</fullName>
        <ecNumber evidence="7">1.4.3.1</ecNumber>
    </submittedName>
</protein>
<gene>
    <name evidence="7" type="ORF">QTG54_004490</name>
</gene>
<keyword evidence="8" id="KW-1185">Reference proteome</keyword>
<comment type="similarity">
    <text evidence="2">Belongs to the DAMOX/DASOX family.</text>
</comment>
<dbReference type="EMBL" id="JATAAI010000006">
    <property type="protein sequence ID" value="KAK1745199.1"/>
    <property type="molecule type" value="Genomic_DNA"/>
</dbReference>
<keyword evidence="4" id="KW-0274">FAD</keyword>
<organism evidence="7 8">
    <name type="scientific">Skeletonema marinoi</name>
    <dbReference type="NCBI Taxonomy" id="267567"/>
    <lineage>
        <taxon>Eukaryota</taxon>
        <taxon>Sar</taxon>
        <taxon>Stramenopiles</taxon>
        <taxon>Ochrophyta</taxon>
        <taxon>Bacillariophyta</taxon>
        <taxon>Coscinodiscophyceae</taxon>
        <taxon>Thalassiosirophycidae</taxon>
        <taxon>Thalassiosirales</taxon>
        <taxon>Skeletonemataceae</taxon>
        <taxon>Skeletonema</taxon>
        <taxon>Skeletonema marinoi-dohrnii complex</taxon>
    </lineage>
</organism>
<comment type="cofactor">
    <cofactor evidence="1">
        <name>FAD</name>
        <dbReference type="ChEBI" id="CHEBI:57692"/>
    </cofactor>
</comment>